<dbReference type="RefSeq" id="WP_171326628.1">
    <property type="nucleotide sequence ID" value="NZ_JABFBC010000003.1"/>
</dbReference>
<evidence type="ECO:0000313" key="2">
    <source>
        <dbReference type="Proteomes" id="UP000572377"/>
    </source>
</evidence>
<keyword evidence="2" id="KW-1185">Reference proteome</keyword>
<dbReference type="AlphaFoldDB" id="A0A849L6I7"/>
<dbReference type="Proteomes" id="UP000572377">
    <property type="component" value="Unassembled WGS sequence"/>
</dbReference>
<protein>
    <submittedName>
        <fullName evidence="1">Uncharacterized protein</fullName>
    </submittedName>
</protein>
<name>A0A849L6I7_9RHOB</name>
<organism evidence="1 2">
    <name type="scientific">Halovulum dunhuangense</name>
    <dbReference type="NCBI Taxonomy" id="1505036"/>
    <lineage>
        <taxon>Bacteria</taxon>
        <taxon>Pseudomonadati</taxon>
        <taxon>Pseudomonadota</taxon>
        <taxon>Alphaproteobacteria</taxon>
        <taxon>Rhodobacterales</taxon>
        <taxon>Paracoccaceae</taxon>
        <taxon>Halovulum</taxon>
    </lineage>
</organism>
<evidence type="ECO:0000313" key="1">
    <source>
        <dbReference type="EMBL" id="NNU81762.1"/>
    </source>
</evidence>
<gene>
    <name evidence="1" type="ORF">HMH01_15075</name>
</gene>
<reference evidence="1 2" key="1">
    <citation type="submission" date="2020-05" db="EMBL/GenBank/DDBJ databases">
        <title>Gimesia benthica sp. nov., a novel planctomycete isolated from a deep-sea water sample of the Northwest Indian Ocean.</title>
        <authorList>
            <person name="Wang J."/>
            <person name="Ruan C."/>
            <person name="Song L."/>
            <person name="Zhu Y."/>
            <person name="Li A."/>
            <person name="Zheng X."/>
            <person name="Wang L."/>
            <person name="Lu Z."/>
            <person name="Huang Y."/>
            <person name="Du W."/>
            <person name="Zhou Y."/>
            <person name="Huang L."/>
            <person name="Dai X."/>
        </authorList>
    </citation>
    <scope>NUCLEOTIDE SEQUENCE [LARGE SCALE GENOMIC DNA]</scope>
    <source>
        <strain evidence="1 2">YYQ-30</strain>
    </source>
</reference>
<accession>A0A849L6I7</accession>
<proteinExistence type="predicted"/>
<comment type="caution">
    <text evidence="1">The sequence shown here is derived from an EMBL/GenBank/DDBJ whole genome shotgun (WGS) entry which is preliminary data.</text>
</comment>
<sequence length="65" mass="7143">MTDSVPVPVRPSLLGHLLSILRTATLERMILPDIEGTDIEEQILLESDLVRTPPLLCAAPKPPFL</sequence>
<dbReference type="EMBL" id="JABFBC010000003">
    <property type="protein sequence ID" value="NNU81762.1"/>
    <property type="molecule type" value="Genomic_DNA"/>
</dbReference>